<dbReference type="SUPFAM" id="SSF51735">
    <property type="entry name" value="NAD(P)-binding Rossmann-fold domains"/>
    <property type="match status" value="1"/>
</dbReference>
<dbReference type="SUPFAM" id="SSF50129">
    <property type="entry name" value="GroES-like"/>
    <property type="match status" value="1"/>
</dbReference>
<dbReference type="InterPro" id="IPR013154">
    <property type="entry name" value="ADH-like_N"/>
</dbReference>
<comment type="caution">
    <text evidence="4">The sequence shown here is derived from an EMBL/GenBank/DDBJ whole genome shotgun (WGS) entry which is preliminary data.</text>
</comment>
<dbReference type="RefSeq" id="WP_136426119.1">
    <property type="nucleotide sequence ID" value="NZ_SSSM01000001.1"/>
</dbReference>
<dbReference type="Gene3D" id="3.90.180.10">
    <property type="entry name" value="Medium-chain alcohol dehydrogenases, catalytic domain"/>
    <property type="match status" value="1"/>
</dbReference>
<keyword evidence="1" id="KW-0521">NADP</keyword>
<evidence type="ECO:0000259" key="3">
    <source>
        <dbReference type="SMART" id="SM00829"/>
    </source>
</evidence>
<dbReference type="SMART" id="SM00829">
    <property type="entry name" value="PKS_ER"/>
    <property type="match status" value="1"/>
</dbReference>
<sequence>MAEQWIANDFGGLDVLELREVDVPDPQSGEVTIDVLAIGVNPTDYKGISGSYGVDRSRLPLMLGYEVAGIISAIGSDTEIASGGGAVGDEVIAFRISGGYATSLTVPAKDVFAKPESLDFPEAANLMLVGATALDMIRVVPWQEGETVLIHGASGSVGVVLLQLAQLQGVRAIGTSSESAFGKVRGFGGDPIAYGDGLEARIRQLAPGDVDASYDCVGTDEAVDASLALTKSKDRIVTIANQGRAKSDGFAAVGGGNPESSAYRDTVRADLIDLAGQGKLTIPVAKTFPFAEAVAALDLVKSGHPGGKVALLP</sequence>
<keyword evidence="2" id="KW-0560">Oxidoreductase</keyword>
<dbReference type="EMBL" id="SSSM01000001">
    <property type="protein sequence ID" value="THG33337.1"/>
    <property type="molecule type" value="Genomic_DNA"/>
</dbReference>
<dbReference type="InterPro" id="IPR036291">
    <property type="entry name" value="NAD(P)-bd_dom_sf"/>
</dbReference>
<dbReference type="Pfam" id="PF08240">
    <property type="entry name" value="ADH_N"/>
    <property type="match status" value="1"/>
</dbReference>
<dbReference type="OrthoDB" id="9801186at2"/>
<dbReference type="Gene3D" id="3.40.50.720">
    <property type="entry name" value="NAD(P)-binding Rossmann-like Domain"/>
    <property type="match status" value="1"/>
</dbReference>
<protein>
    <submittedName>
        <fullName evidence="4">NADP-dependent oxidoreductase</fullName>
    </submittedName>
</protein>
<evidence type="ECO:0000256" key="2">
    <source>
        <dbReference type="ARBA" id="ARBA00023002"/>
    </source>
</evidence>
<dbReference type="InterPro" id="IPR011032">
    <property type="entry name" value="GroES-like_sf"/>
</dbReference>
<dbReference type="InterPro" id="IPR020843">
    <property type="entry name" value="ER"/>
</dbReference>
<evidence type="ECO:0000313" key="5">
    <source>
        <dbReference type="Proteomes" id="UP000309133"/>
    </source>
</evidence>
<gene>
    <name evidence="4" type="ORF">E6C64_03000</name>
</gene>
<dbReference type="GO" id="GO:0070402">
    <property type="term" value="F:NADPH binding"/>
    <property type="evidence" value="ECO:0007669"/>
    <property type="project" value="TreeGrafter"/>
</dbReference>
<keyword evidence="5" id="KW-1185">Reference proteome</keyword>
<accession>A0A4V3WTU6</accession>
<dbReference type="CDD" id="cd05289">
    <property type="entry name" value="MDR_like_2"/>
    <property type="match status" value="1"/>
</dbReference>
<dbReference type="Proteomes" id="UP000309133">
    <property type="component" value="Unassembled WGS sequence"/>
</dbReference>
<proteinExistence type="predicted"/>
<dbReference type="Pfam" id="PF13602">
    <property type="entry name" value="ADH_zinc_N_2"/>
    <property type="match status" value="1"/>
</dbReference>
<organism evidence="4 5">
    <name type="scientific">Naasia lichenicola</name>
    <dbReference type="NCBI Taxonomy" id="2565933"/>
    <lineage>
        <taxon>Bacteria</taxon>
        <taxon>Bacillati</taxon>
        <taxon>Actinomycetota</taxon>
        <taxon>Actinomycetes</taxon>
        <taxon>Micrococcales</taxon>
        <taxon>Microbacteriaceae</taxon>
        <taxon>Naasia</taxon>
    </lineage>
</organism>
<feature type="domain" description="Enoyl reductase (ER)" evidence="3">
    <location>
        <begin position="11"/>
        <end position="311"/>
    </location>
</feature>
<name>A0A4V3WTU6_9MICO</name>
<evidence type="ECO:0000313" key="4">
    <source>
        <dbReference type="EMBL" id="THG33337.1"/>
    </source>
</evidence>
<dbReference type="PANTHER" id="PTHR48106">
    <property type="entry name" value="QUINONE OXIDOREDUCTASE PIG3-RELATED"/>
    <property type="match status" value="1"/>
</dbReference>
<reference evidence="4 5" key="1">
    <citation type="submission" date="2019-04" db="EMBL/GenBank/DDBJ databases">
        <authorList>
            <person name="Jiang L."/>
        </authorList>
    </citation>
    <scope>NUCLEOTIDE SEQUENCE [LARGE SCALE GENOMIC DNA]</scope>
    <source>
        <strain evidence="4 5">YIM 131853</strain>
    </source>
</reference>
<dbReference type="AlphaFoldDB" id="A0A4V3WTU6"/>
<dbReference type="GO" id="GO:0016651">
    <property type="term" value="F:oxidoreductase activity, acting on NAD(P)H"/>
    <property type="evidence" value="ECO:0007669"/>
    <property type="project" value="TreeGrafter"/>
</dbReference>
<evidence type="ECO:0000256" key="1">
    <source>
        <dbReference type="ARBA" id="ARBA00022857"/>
    </source>
</evidence>